<keyword evidence="3" id="KW-1185">Reference proteome</keyword>
<accession>A0AAN9QA12</accession>
<comment type="caution">
    <text evidence="2">The sequence shown here is derived from an EMBL/GenBank/DDBJ whole genome shotgun (WGS) entry which is preliminary data.</text>
</comment>
<proteinExistence type="predicted"/>
<dbReference type="AlphaFoldDB" id="A0AAN9QA12"/>
<protein>
    <submittedName>
        <fullName evidence="2">Uncharacterized protein</fullName>
    </submittedName>
</protein>
<evidence type="ECO:0000256" key="1">
    <source>
        <dbReference type="SAM" id="MobiDB-lite"/>
    </source>
</evidence>
<gene>
    <name evidence="2" type="ORF">VNO77_26890</name>
</gene>
<sequence>MHQGQVYARRIRASLPREEASSATASASQWCSKRGGVPSPGRPGRKTDVGEPGAPDLWCDVEQGQSPRIGTSLDVFLLHGDITVPHGVARFNTRPRMLLGLNSRLLYLPRQDMHVPWNGIPVAVECYGDVLLGFKRATFKRRGKTSLR</sequence>
<feature type="region of interest" description="Disordered" evidence="1">
    <location>
        <begin position="15"/>
        <end position="53"/>
    </location>
</feature>
<dbReference type="EMBL" id="JAYMYQ010000006">
    <property type="protein sequence ID" value="KAK7323418.1"/>
    <property type="molecule type" value="Genomic_DNA"/>
</dbReference>
<dbReference type="Proteomes" id="UP001367508">
    <property type="component" value="Unassembled WGS sequence"/>
</dbReference>
<reference evidence="2 3" key="1">
    <citation type="submission" date="2024-01" db="EMBL/GenBank/DDBJ databases">
        <title>The genomes of 5 underutilized Papilionoideae crops provide insights into root nodulation and disease resistanc.</title>
        <authorList>
            <person name="Jiang F."/>
        </authorList>
    </citation>
    <scope>NUCLEOTIDE SEQUENCE [LARGE SCALE GENOMIC DNA]</scope>
    <source>
        <strain evidence="2">LVBAO_FW01</strain>
        <tissue evidence="2">Leaves</tissue>
    </source>
</reference>
<feature type="compositionally biased region" description="Low complexity" evidence="1">
    <location>
        <begin position="21"/>
        <end position="39"/>
    </location>
</feature>
<evidence type="ECO:0000313" key="3">
    <source>
        <dbReference type="Proteomes" id="UP001367508"/>
    </source>
</evidence>
<organism evidence="2 3">
    <name type="scientific">Canavalia gladiata</name>
    <name type="common">Sword bean</name>
    <name type="synonym">Dolichos gladiatus</name>
    <dbReference type="NCBI Taxonomy" id="3824"/>
    <lineage>
        <taxon>Eukaryota</taxon>
        <taxon>Viridiplantae</taxon>
        <taxon>Streptophyta</taxon>
        <taxon>Embryophyta</taxon>
        <taxon>Tracheophyta</taxon>
        <taxon>Spermatophyta</taxon>
        <taxon>Magnoliopsida</taxon>
        <taxon>eudicotyledons</taxon>
        <taxon>Gunneridae</taxon>
        <taxon>Pentapetalae</taxon>
        <taxon>rosids</taxon>
        <taxon>fabids</taxon>
        <taxon>Fabales</taxon>
        <taxon>Fabaceae</taxon>
        <taxon>Papilionoideae</taxon>
        <taxon>50 kb inversion clade</taxon>
        <taxon>NPAAA clade</taxon>
        <taxon>indigoferoid/millettioid clade</taxon>
        <taxon>Phaseoleae</taxon>
        <taxon>Canavalia</taxon>
    </lineage>
</organism>
<name>A0AAN9QA12_CANGL</name>
<evidence type="ECO:0000313" key="2">
    <source>
        <dbReference type="EMBL" id="KAK7323418.1"/>
    </source>
</evidence>